<dbReference type="InterPro" id="IPR003660">
    <property type="entry name" value="HAMP_dom"/>
</dbReference>
<accession>A0A521G4U3</accession>
<dbReference type="Gene3D" id="1.10.287.130">
    <property type="match status" value="1"/>
</dbReference>
<dbReference type="PANTHER" id="PTHR44936:SF10">
    <property type="entry name" value="SENSOR PROTEIN RSTB"/>
    <property type="match status" value="1"/>
</dbReference>
<dbReference type="Pfam" id="PF00512">
    <property type="entry name" value="HisKA"/>
    <property type="match status" value="1"/>
</dbReference>
<dbReference type="SMART" id="SM00304">
    <property type="entry name" value="HAMP"/>
    <property type="match status" value="1"/>
</dbReference>
<dbReference type="Gene3D" id="1.10.8.500">
    <property type="entry name" value="HAMP domain in histidine kinase"/>
    <property type="match status" value="1"/>
</dbReference>
<dbReference type="InterPro" id="IPR003661">
    <property type="entry name" value="HisK_dim/P_dom"/>
</dbReference>
<evidence type="ECO:0000256" key="1">
    <source>
        <dbReference type="ARBA" id="ARBA00000085"/>
    </source>
</evidence>
<keyword evidence="10" id="KW-0812">Transmembrane</keyword>
<dbReference type="Pfam" id="PF00672">
    <property type="entry name" value="HAMP"/>
    <property type="match status" value="1"/>
</dbReference>
<evidence type="ECO:0000256" key="4">
    <source>
        <dbReference type="ARBA" id="ARBA00022475"/>
    </source>
</evidence>
<evidence type="ECO:0000313" key="14">
    <source>
        <dbReference type="Proteomes" id="UP000316238"/>
    </source>
</evidence>
<dbReference type="PROSITE" id="PS50885">
    <property type="entry name" value="HAMP"/>
    <property type="match status" value="1"/>
</dbReference>
<dbReference type="InterPro" id="IPR036890">
    <property type="entry name" value="HATPase_C_sf"/>
</dbReference>
<comment type="catalytic activity">
    <reaction evidence="1">
        <text>ATP + protein L-histidine = ADP + protein N-phospho-L-histidine.</text>
        <dbReference type="EC" id="2.7.13.3"/>
    </reaction>
</comment>
<dbReference type="SMART" id="SM00388">
    <property type="entry name" value="HisKA"/>
    <property type="match status" value="1"/>
</dbReference>
<keyword evidence="8 13" id="KW-0418">Kinase</keyword>
<feature type="transmembrane region" description="Helical" evidence="10">
    <location>
        <begin position="189"/>
        <end position="208"/>
    </location>
</feature>
<dbReference type="GO" id="GO:0005886">
    <property type="term" value="C:plasma membrane"/>
    <property type="evidence" value="ECO:0007669"/>
    <property type="project" value="UniProtKB-SubCell"/>
</dbReference>
<dbReference type="GO" id="GO:0000155">
    <property type="term" value="F:phosphorelay sensor kinase activity"/>
    <property type="evidence" value="ECO:0007669"/>
    <property type="project" value="InterPro"/>
</dbReference>
<dbReference type="EMBL" id="NQJD01000002">
    <property type="protein sequence ID" value="TAA76000.1"/>
    <property type="molecule type" value="Genomic_DNA"/>
</dbReference>
<evidence type="ECO:0000256" key="3">
    <source>
        <dbReference type="ARBA" id="ARBA00012438"/>
    </source>
</evidence>
<dbReference type="SMART" id="SM00387">
    <property type="entry name" value="HATPase_c"/>
    <property type="match status" value="1"/>
</dbReference>
<proteinExistence type="predicted"/>
<organism evidence="13 14">
    <name type="scientific">Candidatus Electronema aureum</name>
    <dbReference type="NCBI Taxonomy" id="2005002"/>
    <lineage>
        <taxon>Bacteria</taxon>
        <taxon>Pseudomonadati</taxon>
        <taxon>Thermodesulfobacteriota</taxon>
        <taxon>Desulfobulbia</taxon>
        <taxon>Desulfobulbales</taxon>
        <taxon>Desulfobulbaceae</taxon>
        <taxon>Candidatus Electronema</taxon>
    </lineage>
</organism>
<evidence type="ECO:0000259" key="11">
    <source>
        <dbReference type="PROSITE" id="PS50109"/>
    </source>
</evidence>
<dbReference type="InterPro" id="IPR003594">
    <property type="entry name" value="HATPase_dom"/>
</dbReference>
<dbReference type="InterPro" id="IPR004358">
    <property type="entry name" value="Sig_transdc_His_kin-like_C"/>
</dbReference>
<evidence type="ECO:0000256" key="6">
    <source>
        <dbReference type="ARBA" id="ARBA00022679"/>
    </source>
</evidence>
<keyword evidence="9" id="KW-0067">ATP-binding</keyword>
<dbReference type="CDD" id="cd06225">
    <property type="entry name" value="HAMP"/>
    <property type="match status" value="1"/>
</dbReference>
<sequence>MKIASSLFAKILAWFFLNLLLLTAVLVVFFAVQLQMNLHEFFGHQGANRLRSAGMLITHDLEQAPPDEWPDILARHAQIHGVDFLLVLQEGIVFSPNKEKVPETVLVKAKEILQRHGPQEGPEDCAGKPPELRGKRPHLIIHSTDPSRWWFGIRVPIFLEASERHLPAMLLVSSASITGNGFFFDPLPWMVVAAAVIVISVLFWLPMIRSITNPLVRMTRAAEEIAKGNFAVSIHEPRADEIGRLASTINHMTARLAAFVQGQKRFLGDVSHELGSPVARIQFGLGILEQRLESANRERVRDVMEDVDHMAALIGELLAFSRAEMKSQAVKLERIALLPLVQTAVRREADDAKIQVHVVPDLHVTASAELLTRAIANLLRNAVKYAGTSGSITVTAQEQSGQVEITVADCGPGVAEEHLDRLFEPFFRPEPSRDRDSGGVGLGLAIVKTCVESCGGTVAAHNLQPQGFMVTVKLKG</sequence>
<comment type="subcellular location">
    <subcellularLocation>
        <location evidence="2">Cell membrane</location>
        <topology evidence="2">Multi-pass membrane protein</topology>
    </subcellularLocation>
</comment>
<feature type="domain" description="Histidine kinase" evidence="11">
    <location>
        <begin position="269"/>
        <end position="476"/>
    </location>
</feature>
<dbReference type="SUPFAM" id="SSF47384">
    <property type="entry name" value="Homodimeric domain of signal transducing histidine kinase"/>
    <property type="match status" value="1"/>
</dbReference>
<keyword evidence="4" id="KW-1003">Cell membrane</keyword>
<keyword evidence="7" id="KW-0547">Nucleotide-binding</keyword>
<name>A0A521G4U3_9BACT</name>
<reference evidence="13" key="1">
    <citation type="submission" date="2017-07" db="EMBL/GenBank/DDBJ databases">
        <title>The cable genome - Insights into the physiology and evolution of filamentous bacteria capable of sulfide oxidation via long distance electron transfer.</title>
        <authorList>
            <person name="Thorup C."/>
            <person name="Bjerg J.T."/>
            <person name="Schreiber L."/>
            <person name="Nielsen L.P."/>
            <person name="Kjeldsen K.U."/>
            <person name="Boesen T."/>
            <person name="Boggild A."/>
            <person name="Meysman F."/>
            <person name="Geelhoed J."/>
            <person name="Schramm A."/>
        </authorList>
    </citation>
    <scope>NUCLEOTIDE SEQUENCE [LARGE SCALE GENOMIC DNA]</scope>
    <source>
        <strain evidence="13">GS</strain>
    </source>
</reference>
<gene>
    <name evidence="13" type="ORF">CDV28_102123</name>
</gene>
<keyword evidence="6 13" id="KW-0808">Transferase</keyword>
<dbReference type="GO" id="GO:0005524">
    <property type="term" value="F:ATP binding"/>
    <property type="evidence" value="ECO:0007669"/>
    <property type="project" value="UniProtKB-KW"/>
</dbReference>
<dbReference type="Proteomes" id="UP000316238">
    <property type="component" value="Unassembled WGS sequence"/>
</dbReference>
<evidence type="ECO:0000256" key="9">
    <source>
        <dbReference type="ARBA" id="ARBA00022840"/>
    </source>
</evidence>
<dbReference type="PANTHER" id="PTHR44936">
    <property type="entry name" value="SENSOR PROTEIN CREC"/>
    <property type="match status" value="1"/>
</dbReference>
<dbReference type="AlphaFoldDB" id="A0A521G4U3"/>
<dbReference type="EC" id="2.7.13.3" evidence="3"/>
<protein>
    <recommendedName>
        <fullName evidence="3">histidine kinase</fullName>
        <ecNumber evidence="3">2.7.13.3</ecNumber>
    </recommendedName>
</protein>
<dbReference type="InterPro" id="IPR050980">
    <property type="entry name" value="2C_sensor_his_kinase"/>
</dbReference>
<evidence type="ECO:0000259" key="12">
    <source>
        <dbReference type="PROSITE" id="PS50885"/>
    </source>
</evidence>
<dbReference type="PRINTS" id="PR00344">
    <property type="entry name" value="BCTRLSENSOR"/>
</dbReference>
<evidence type="ECO:0000313" key="13">
    <source>
        <dbReference type="EMBL" id="TAA76000.1"/>
    </source>
</evidence>
<dbReference type="Pfam" id="PF02518">
    <property type="entry name" value="HATPase_c"/>
    <property type="match status" value="1"/>
</dbReference>
<dbReference type="SUPFAM" id="SSF55874">
    <property type="entry name" value="ATPase domain of HSP90 chaperone/DNA topoisomerase II/histidine kinase"/>
    <property type="match status" value="1"/>
</dbReference>
<feature type="domain" description="HAMP" evidence="12">
    <location>
        <begin position="209"/>
        <end position="261"/>
    </location>
</feature>
<feature type="transmembrane region" description="Helical" evidence="10">
    <location>
        <begin position="12"/>
        <end position="32"/>
    </location>
</feature>
<evidence type="ECO:0000256" key="10">
    <source>
        <dbReference type="SAM" id="Phobius"/>
    </source>
</evidence>
<dbReference type="PROSITE" id="PS50109">
    <property type="entry name" value="HIS_KIN"/>
    <property type="match status" value="1"/>
</dbReference>
<evidence type="ECO:0000256" key="8">
    <source>
        <dbReference type="ARBA" id="ARBA00022777"/>
    </source>
</evidence>
<comment type="caution">
    <text evidence="13">The sequence shown here is derived from an EMBL/GenBank/DDBJ whole genome shotgun (WGS) entry which is preliminary data.</text>
</comment>
<dbReference type="InterPro" id="IPR005467">
    <property type="entry name" value="His_kinase_dom"/>
</dbReference>
<evidence type="ECO:0000256" key="7">
    <source>
        <dbReference type="ARBA" id="ARBA00022741"/>
    </source>
</evidence>
<dbReference type="Gene3D" id="3.30.565.10">
    <property type="entry name" value="Histidine kinase-like ATPase, C-terminal domain"/>
    <property type="match status" value="1"/>
</dbReference>
<dbReference type="InterPro" id="IPR036097">
    <property type="entry name" value="HisK_dim/P_sf"/>
</dbReference>
<keyword evidence="14" id="KW-1185">Reference proteome</keyword>
<evidence type="ECO:0000256" key="2">
    <source>
        <dbReference type="ARBA" id="ARBA00004651"/>
    </source>
</evidence>
<keyword evidence="10" id="KW-1133">Transmembrane helix</keyword>
<dbReference type="CDD" id="cd00082">
    <property type="entry name" value="HisKA"/>
    <property type="match status" value="1"/>
</dbReference>
<keyword evidence="10" id="KW-0472">Membrane</keyword>
<keyword evidence="5" id="KW-0597">Phosphoprotein</keyword>
<dbReference type="SUPFAM" id="SSF158472">
    <property type="entry name" value="HAMP domain-like"/>
    <property type="match status" value="1"/>
</dbReference>
<evidence type="ECO:0000256" key="5">
    <source>
        <dbReference type="ARBA" id="ARBA00022553"/>
    </source>
</evidence>